<evidence type="ECO:0000256" key="10">
    <source>
        <dbReference type="ARBA" id="ARBA00023136"/>
    </source>
</evidence>
<keyword evidence="5 13" id="KW-0963">Cytoplasm</keyword>
<keyword evidence="19" id="KW-1185">Reference proteome</keyword>
<dbReference type="GO" id="GO:0006891">
    <property type="term" value="P:intra-Golgi vesicle-mediated transport"/>
    <property type="evidence" value="ECO:0007669"/>
    <property type="project" value="TreeGrafter"/>
</dbReference>
<keyword evidence="18" id="KW-0496">Mitochondrion</keyword>
<dbReference type="EMBL" id="OVEO01000001">
    <property type="protein sequence ID" value="SPQ92958.1"/>
    <property type="molecule type" value="Genomic_DNA"/>
</dbReference>
<evidence type="ECO:0000313" key="19">
    <source>
        <dbReference type="Proteomes" id="UP000039324"/>
    </source>
</evidence>
<dbReference type="InterPro" id="IPR009028">
    <property type="entry name" value="Coatomer/calthrin_app_sub_C"/>
</dbReference>
<dbReference type="OrthoDB" id="1074925at2759"/>
<evidence type="ECO:0000313" key="20">
    <source>
        <dbReference type="Proteomes" id="UP000290189"/>
    </source>
</evidence>
<dbReference type="GO" id="GO:0005783">
    <property type="term" value="C:endoplasmic reticulum"/>
    <property type="evidence" value="ECO:0007669"/>
    <property type="project" value="TreeGrafter"/>
</dbReference>
<evidence type="ECO:0000259" key="16">
    <source>
        <dbReference type="Pfam" id="PF16381"/>
    </source>
</evidence>
<feature type="domain" description="Coatomer gamma subunit appendage Ig-like subdomain" evidence="15">
    <location>
        <begin position="616"/>
        <end position="754"/>
    </location>
</feature>
<comment type="function">
    <text evidence="12 13">The coatomer is a cytosolic protein complex that binds to dilysine motifs and reversibly associates with Golgi non-clathrin-coated vesicles, which further mediate biosynthetic protein transport from the ER, via the Golgi up to the trans Golgi network. Coatomer complex is required for budding from Golgi membranes, and is essential for the retrograde Golgi-to-ER transport of dilysine-tagged proteins.</text>
</comment>
<keyword evidence="4 13" id="KW-0813">Transport</keyword>
<name>A0A0G4IU61_PLABS</name>
<dbReference type="GO" id="GO:0009306">
    <property type="term" value="P:protein secretion"/>
    <property type="evidence" value="ECO:0007669"/>
    <property type="project" value="TreeGrafter"/>
</dbReference>
<dbReference type="FunFam" id="1.25.10.10:FF:000382">
    <property type="entry name" value="Coatomer subunit gamma"/>
    <property type="match status" value="1"/>
</dbReference>
<dbReference type="Gene3D" id="3.30.310.10">
    <property type="entry name" value="TATA-Binding Protein"/>
    <property type="match status" value="1"/>
</dbReference>
<dbReference type="GO" id="GO:0006888">
    <property type="term" value="P:endoplasmic reticulum to Golgi vesicle-mediated transport"/>
    <property type="evidence" value="ECO:0007669"/>
    <property type="project" value="TreeGrafter"/>
</dbReference>
<evidence type="ECO:0000256" key="6">
    <source>
        <dbReference type="ARBA" id="ARBA00022737"/>
    </source>
</evidence>
<accession>A0A0G4IU61</accession>
<sequence>MEMATKKSDRQEGSPFEGLQKGVVMHEVRIFSEPQISPRNCCKVLTKILYLLCQGETFTSDEATSVFFGTTKLFQSQNATLRRMVYLVIKELARDQDNVFVVINCLSKDMTSNNDVFRSNAIRVFAKVIDASMLGTMDRFLKQAIVDRNPAVSSAALIAGQQLFRIAPDVIRRWQNEIQEAVNSKSKMVQYHAFALLCLIKQHDRLALSKIVSGLARRPPRSPLAHCLLIRYITKLVRVDPDQSMIDFLMSCVRNKSPMVAFEAIRGICNLPNAARHQIQGAISAVQQFLGSSQPTERFAAVRVLSSVVAQHPAFVAPCSTDLEMLIQDQNRSIATLAVTTLLKTGVESNVERLMKSISSFMAEITDELRIVLVEALRSLCLKFPHKHSTLMAFLSSVLREEGGVEYKTTIVKTILTLMNEIDDAKEPGLEHLCEFIEDCEFPKLSVQILHVLGEEGPKTSCPARYIRFIFNRVILETPSVRAAAVQSLAKFGAACPKLTDSCMVLLKRSLRDNDDEVRDRAIYCIGLLQTSHQSELLRVENISWADLEQSLTAYLSQPGYHNRPFSLDDVVHAAVPTPAAAPEAGAAAHVGADFGAQPGAPGTIAYSVAEAVNPYLEQLNSIPEFAALGTLFKASRPIELTESEAEYVTSYVKLVFENHVLLQFTIANHMEGQVLVNVSVDLNVDWAEEMSVSAPLIPFEGSGAVWVCLQRPEQVYSCPSTIPATLKFSVRDAEADPDEEGYEDEYELEDLSIGVNDFIAPNDKFISLAEFRGLWDASTPADEFLKRLNLTVPTIQDAVDAVLQTLSLSPVEGSNVVAHDASTHTVNTIGKFITGETILARAGFMAPSDKSKGIALKVAIRSPSLSLSQTVGDLIQ</sequence>
<reference evidence="17 19" key="1">
    <citation type="submission" date="2015-02" db="EMBL/GenBank/DDBJ databases">
        <authorList>
            <person name="Chooi Y.-H."/>
        </authorList>
    </citation>
    <scope>NUCLEOTIDE SEQUENCE [LARGE SCALE GENOMIC DNA]</scope>
    <source>
        <strain evidence="17">E3</strain>
    </source>
</reference>
<evidence type="ECO:0000256" key="7">
    <source>
        <dbReference type="ARBA" id="ARBA00022892"/>
    </source>
</evidence>
<dbReference type="InterPro" id="IPR013041">
    <property type="entry name" value="Clathrin_app_Ig-like_sf"/>
</dbReference>
<evidence type="ECO:0000256" key="1">
    <source>
        <dbReference type="ARBA" id="ARBA00004255"/>
    </source>
</evidence>
<dbReference type="Gene3D" id="2.60.40.1480">
    <property type="entry name" value="Coatomer, gamma subunit, appendage domain"/>
    <property type="match status" value="1"/>
</dbReference>
<comment type="subunit">
    <text evidence="3">Oligomeric complex that consists of at least the alpha, beta, beta', gamma, delta, epsilon and zeta subunits.</text>
</comment>
<feature type="domain" description="Coatomer subunit gamma C-terminal" evidence="16">
    <location>
        <begin position="758"/>
        <end position="874"/>
    </location>
</feature>
<dbReference type="InterPro" id="IPR032154">
    <property type="entry name" value="Coatomer_g_Cpla"/>
</dbReference>
<evidence type="ECO:0000259" key="14">
    <source>
        <dbReference type="Pfam" id="PF01602"/>
    </source>
</evidence>
<dbReference type="FunFam" id="1.25.10.10:FF:000071">
    <property type="entry name" value="Coatomer subunit gamma"/>
    <property type="match status" value="1"/>
</dbReference>
<keyword evidence="11 13" id="KW-0968">Cytoplasmic vesicle</keyword>
<evidence type="ECO:0000256" key="13">
    <source>
        <dbReference type="PIRNR" id="PIRNR037093"/>
    </source>
</evidence>
<dbReference type="InterPro" id="IPR037067">
    <property type="entry name" value="Coatomer_gsu_app_sf"/>
</dbReference>
<dbReference type="Pfam" id="PF01602">
    <property type="entry name" value="Adaptin_N"/>
    <property type="match status" value="1"/>
</dbReference>
<dbReference type="GO" id="GO:0005793">
    <property type="term" value="C:endoplasmic reticulum-Golgi intermediate compartment"/>
    <property type="evidence" value="ECO:0007669"/>
    <property type="project" value="TreeGrafter"/>
</dbReference>
<evidence type="ECO:0000256" key="8">
    <source>
        <dbReference type="ARBA" id="ARBA00022927"/>
    </source>
</evidence>
<dbReference type="SUPFAM" id="SSF55711">
    <property type="entry name" value="Subdomain of clathrin and coatomer appendage domain"/>
    <property type="match status" value="1"/>
</dbReference>
<dbReference type="SUPFAM" id="SSF49348">
    <property type="entry name" value="Clathrin adaptor appendage domain"/>
    <property type="match status" value="1"/>
</dbReference>
<keyword evidence="9 13" id="KW-0333">Golgi apparatus</keyword>
<evidence type="ECO:0000256" key="11">
    <source>
        <dbReference type="ARBA" id="ARBA00023329"/>
    </source>
</evidence>
<keyword evidence="8 13" id="KW-0653">Protein transport</keyword>
<dbReference type="AlphaFoldDB" id="A0A0G4IU61"/>
<evidence type="ECO:0000256" key="3">
    <source>
        <dbReference type="ARBA" id="ARBA00011775"/>
    </source>
</evidence>
<dbReference type="PIRSF" id="PIRSF037093">
    <property type="entry name" value="Coatomer_gamma_subunit"/>
    <property type="match status" value="1"/>
</dbReference>
<evidence type="ECO:0000256" key="12">
    <source>
        <dbReference type="ARBA" id="ARBA00025536"/>
    </source>
</evidence>
<dbReference type="InterPro" id="IPR011989">
    <property type="entry name" value="ARM-like"/>
</dbReference>
<dbReference type="PANTHER" id="PTHR10261:SF0">
    <property type="entry name" value="COATOMER SUBUNIT GAMMA-2"/>
    <property type="match status" value="1"/>
</dbReference>
<reference evidence="18 20" key="2">
    <citation type="submission" date="2018-03" db="EMBL/GenBank/DDBJ databases">
        <authorList>
            <person name="Fogelqvist J."/>
        </authorList>
    </citation>
    <scope>NUCLEOTIDE SEQUENCE [LARGE SCALE GENOMIC DNA]</scope>
</reference>
<evidence type="ECO:0000256" key="9">
    <source>
        <dbReference type="ARBA" id="ARBA00023034"/>
    </source>
</evidence>
<evidence type="ECO:0000313" key="17">
    <source>
        <dbReference type="EMBL" id="CEO98888.1"/>
    </source>
</evidence>
<dbReference type="OMA" id="DFIEDCE"/>
<dbReference type="Pfam" id="PF08752">
    <property type="entry name" value="COP-gamma_platf"/>
    <property type="match status" value="1"/>
</dbReference>
<comment type="similarity">
    <text evidence="2 13">Belongs to the COPG family.</text>
</comment>
<dbReference type="InterPro" id="IPR002553">
    <property type="entry name" value="Clathrin/coatomer_adapt-like_N"/>
</dbReference>
<keyword evidence="6" id="KW-0677">Repeat</keyword>
<dbReference type="SUPFAM" id="SSF48371">
    <property type="entry name" value="ARM repeat"/>
    <property type="match status" value="1"/>
</dbReference>
<evidence type="ECO:0000259" key="15">
    <source>
        <dbReference type="Pfam" id="PF08752"/>
    </source>
</evidence>
<geneLocation type="mitochondrion" evidence="18"/>
<dbReference type="Pfam" id="PF16381">
    <property type="entry name" value="Coatomer_g_Cpla"/>
    <property type="match status" value="1"/>
</dbReference>
<dbReference type="Proteomes" id="UP000290189">
    <property type="component" value="Unassembled WGS sequence"/>
</dbReference>
<organism evidence="17 19">
    <name type="scientific">Plasmodiophora brassicae</name>
    <name type="common">Clubroot disease agent</name>
    <dbReference type="NCBI Taxonomy" id="37360"/>
    <lineage>
        <taxon>Eukaryota</taxon>
        <taxon>Sar</taxon>
        <taxon>Rhizaria</taxon>
        <taxon>Endomyxa</taxon>
        <taxon>Phytomyxea</taxon>
        <taxon>Plasmodiophorida</taxon>
        <taxon>Plasmodiophoridae</taxon>
        <taxon>Plasmodiophora</taxon>
    </lineage>
</organism>
<dbReference type="FunFam" id="2.60.40.1480:FF:000001">
    <property type="entry name" value="Coatomer subunit gamma"/>
    <property type="match status" value="1"/>
</dbReference>
<dbReference type="Proteomes" id="UP000039324">
    <property type="component" value="Unassembled WGS sequence"/>
</dbReference>
<keyword evidence="10 13" id="KW-0472">Membrane</keyword>
<dbReference type="PANTHER" id="PTHR10261">
    <property type="entry name" value="COATOMER SUBUNIT GAMMA"/>
    <property type="match status" value="1"/>
</dbReference>
<keyword evidence="7 13" id="KW-0931">ER-Golgi transport</keyword>
<evidence type="ECO:0000313" key="18">
    <source>
        <dbReference type="EMBL" id="SPQ92958.1"/>
    </source>
</evidence>
<dbReference type="InterPro" id="IPR016024">
    <property type="entry name" value="ARM-type_fold"/>
</dbReference>
<dbReference type="STRING" id="37360.A0A0G4IU61"/>
<feature type="domain" description="Clathrin/coatomer adaptor adaptin-like N-terminal" evidence="14">
    <location>
        <begin position="28"/>
        <end position="531"/>
    </location>
</feature>
<gene>
    <name evidence="17" type="ORF">PBRA_007002</name>
    <name evidence="18" type="ORF">PLBR_LOCUS173</name>
</gene>
<dbReference type="GO" id="GO:0005198">
    <property type="term" value="F:structural molecule activity"/>
    <property type="evidence" value="ECO:0007669"/>
    <property type="project" value="InterPro"/>
</dbReference>
<dbReference type="GO" id="GO:0000139">
    <property type="term" value="C:Golgi membrane"/>
    <property type="evidence" value="ECO:0007669"/>
    <property type="project" value="UniProtKB-SubCell"/>
</dbReference>
<dbReference type="InterPro" id="IPR017106">
    <property type="entry name" value="Coatomer_gsu"/>
</dbReference>
<dbReference type="GO" id="GO:0030126">
    <property type="term" value="C:COPI vesicle coat"/>
    <property type="evidence" value="ECO:0007669"/>
    <property type="project" value="InterPro"/>
</dbReference>
<dbReference type="InterPro" id="IPR012295">
    <property type="entry name" value="TBP_dom_sf"/>
</dbReference>
<evidence type="ECO:0000256" key="4">
    <source>
        <dbReference type="ARBA" id="ARBA00022448"/>
    </source>
</evidence>
<dbReference type="InterPro" id="IPR013040">
    <property type="entry name" value="Coatomer_gsu_app_Ig-like_dom"/>
</dbReference>
<dbReference type="Gene3D" id="1.25.10.10">
    <property type="entry name" value="Leucine-rich Repeat Variant"/>
    <property type="match status" value="2"/>
</dbReference>
<protein>
    <recommendedName>
        <fullName evidence="13">Coatomer subunit gamma</fullName>
    </recommendedName>
</protein>
<evidence type="ECO:0000256" key="5">
    <source>
        <dbReference type="ARBA" id="ARBA00022490"/>
    </source>
</evidence>
<dbReference type="GO" id="GO:0006886">
    <property type="term" value="P:intracellular protein transport"/>
    <property type="evidence" value="ECO:0007669"/>
    <property type="project" value="InterPro"/>
</dbReference>
<dbReference type="EMBL" id="CDSF01000088">
    <property type="protein sequence ID" value="CEO98888.1"/>
    <property type="molecule type" value="Genomic_DNA"/>
</dbReference>
<proteinExistence type="inferred from homology"/>
<evidence type="ECO:0000256" key="2">
    <source>
        <dbReference type="ARBA" id="ARBA00010720"/>
    </source>
</evidence>
<comment type="subcellular location">
    <subcellularLocation>
        <location evidence="13">Cytoplasm</location>
    </subcellularLocation>
    <subcellularLocation>
        <location evidence="1 13">Golgi apparatus membrane</location>
        <topology evidence="1 13">Peripheral membrane protein</topology>
        <orientation evidence="1 13">Cytoplasmic side</orientation>
    </subcellularLocation>
    <subcellularLocation>
        <location evidence="13">Cytoplasmic vesicle</location>
        <location evidence="13">COPI-coated vesicle membrane</location>
        <topology evidence="13">Peripheral membrane protein</topology>
        <orientation evidence="13">Cytoplasmic side</orientation>
    </subcellularLocation>
</comment>